<name>A0A1H9JD93_9SPHI</name>
<sequence>MHLIIFSTVLTPRIKYIFSFLFKDILKVEVEFTGNSQYFIQSSLPKVSYGEQPLADELFFKSTPLLFSNKVEEALLKPITFGDYQVPFAVQDSALPFDVFAASFFILSRYEEYLFQKKTTEEFKANKSFQYKWRILNRPIIDEWALMLKNLIRKKYPDFKFHQKHFSHHPTINFTVSPRLPKGFINKSKFLFGAFFQKRNRYLSSKFDRLTGVDINNEEVLNAVTQWLSHKKTKPLYFVNFPDIPTPYLRVNGLSKCLSQKAVGLLRPCADSPQGISTIKDNLIKLKKIHPELIHLTSQQLEILKFPICYLNLLSSGFIADFSMGYADTIGFRAGTCTPFNWYDLQLEKATTLKVNAYCMTDQALQFLPLEEGKKTVNHLIDQVKVVNGTFYSTWQLRSLSDHLKYKKLRTLFTEMLQSVGD</sequence>
<protein>
    <recommendedName>
        <fullName evidence="1">DUF7033 domain-containing protein</fullName>
    </recommendedName>
</protein>
<feature type="domain" description="DUF7033" evidence="1">
    <location>
        <begin position="95"/>
        <end position="174"/>
    </location>
</feature>
<evidence type="ECO:0000259" key="1">
    <source>
        <dbReference type="Pfam" id="PF23019"/>
    </source>
</evidence>
<evidence type="ECO:0000313" key="2">
    <source>
        <dbReference type="EMBL" id="SEQ84971.1"/>
    </source>
</evidence>
<dbReference type="Pfam" id="PF23019">
    <property type="entry name" value="DUF7033"/>
    <property type="match status" value="1"/>
</dbReference>
<dbReference type="EMBL" id="FOGG01000001">
    <property type="protein sequence ID" value="SEQ84971.1"/>
    <property type="molecule type" value="Genomic_DNA"/>
</dbReference>
<dbReference type="Proteomes" id="UP000199572">
    <property type="component" value="Unassembled WGS sequence"/>
</dbReference>
<gene>
    <name evidence="2" type="ORF">SAMN04488023_101317</name>
</gene>
<dbReference type="AlphaFoldDB" id="A0A1H9JD93"/>
<dbReference type="RefSeq" id="WP_090880311.1">
    <property type="nucleotide sequence ID" value="NZ_FOGG01000001.1"/>
</dbReference>
<proteinExistence type="predicted"/>
<keyword evidence="3" id="KW-1185">Reference proteome</keyword>
<dbReference type="InterPro" id="IPR054297">
    <property type="entry name" value="DUF7033"/>
</dbReference>
<reference evidence="2 3" key="1">
    <citation type="submission" date="2016-10" db="EMBL/GenBank/DDBJ databases">
        <authorList>
            <person name="de Groot N.N."/>
        </authorList>
    </citation>
    <scope>NUCLEOTIDE SEQUENCE [LARGE SCALE GENOMIC DNA]</scope>
    <source>
        <strain evidence="2 3">DSM 18610</strain>
    </source>
</reference>
<dbReference type="STRING" id="390241.SAMN04488023_101317"/>
<accession>A0A1H9JD93</accession>
<dbReference type="OrthoDB" id="5573484at2"/>
<evidence type="ECO:0000313" key="3">
    <source>
        <dbReference type="Proteomes" id="UP000199572"/>
    </source>
</evidence>
<organism evidence="2 3">
    <name type="scientific">Pedobacter rhizosphaerae</name>
    <dbReference type="NCBI Taxonomy" id="390241"/>
    <lineage>
        <taxon>Bacteria</taxon>
        <taxon>Pseudomonadati</taxon>
        <taxon>Bacteroidota</taxon>
        <taxon>Sphingobacteriia</taxon>
        <taxon>Sphingobacteriales</taxon>
        <taxon>Sphingobacteriaceae</taxon>
        <taxon>Pedobacter</taxon>
    </lineage>
</organism>